<proteinExistence type="predicted"/>
<gene>
    <name evidence="1" type="ORF">CH379_007805</name>
</gene>
<reference evidence="1 2" key="1">
    <citation type="journal article" date="2018" name="Microb. Genom.">
        <title>Deciphering the unexplored Leptospira diversity from soils uncovers genomic evolution to virulence.</title>
        <authorList>
            <person name="Thibeaux R."/>
            <person name="Iraola G."/>
            <person name="Ferres I."/>
            <person name="Bierque E."/>
            <person name="Girault D."/>
            <person name="Soupe-Gilbert M.E."/>
            <person name="Picardeau M."/>
            <person name="Goarant C."/>
        </authorList>
    </citation>
    <scope>NUCLEOTIDE SEQUENCE [LARGE SCALE GENOMIC DNA]</scope>
    <source>
        <strain evidence="1 2">ATI7-C-A5</strain>
    </source>
</reference>
<dbReference type="AlphaFoldDB" id="A0AAE4QM66"/>
<evidence type="ECO:0000313" key="2">
    <source>
        <dbReference type="Proteomes" id="UP000232122"/>
    </source>
</evidence>
<accession>A0AAE4QM66</accession>
<organism evidence="1 2">
    <name type="scientific">Leptospira ellisii</name>
    <dbReference type="NCBI Taxonomy" id="2023197"/>
    <lineage>
        <taxon>Bacteria</taxon>
        <taxon>Pseudomonadati</taxon>
        <taxon>Spirochaetota</taxon>
        <taxon>Spirochaetia</taxon>
        <taxon>Leptospirales</taxon>
        <taxon>Leptospiraceae</taxon>
        <taxon>Leptospira</taxon>
    </lineage>
</organism>
<name>A0AAE4QM66_9LEPT</name>
<sequence>MKSFYIILMCFMTFSFCSSPVPRRISYLSLERPKGEIRTGNSKPAEFDKFKIGIVYWGPVRLDSYLKEAEVKSDASVLRNVDLVFRAPFCLMPLAPLVCFAKYSVFVGEEKSPDSF</sequence>
<evidence type="ECO:0000313" key="1">
    <source>
        <dbReference type="EMBL" id="MDV6235528.1"/>
    </source>
</evidence>
<dbReference type="RefSeq" id="WP_100745549.1">
    <property type="nucleotide sequence ID" value="NZ_NPEF02000008.1"/>
</dbReference>
<keyword evidence="2" id="KW-1185">Reference proteome</keyword>
<dbReference type="NCBIfam" id="NF047716">
    <property type="entry name" value="LIC10260_fam"/>
    <property type="match status" value="1"/>
</dbReference>
<comment type="caution">
    <text evidence="1">The sequence shown here is derived from an EMBL/GenBank/DDBJ whole genome shotgun (WGS) entry which is preliminary data.</text>
</comment>
<dbReference type="EMBL" id="NPEF02000008">
    <property type="protein sequence ID" value="MDV6235528.1"/>
    <property type="molecule type" value="Genomic_DNA"/>
</dbReference>
<dbReference type="Proteomes" id="UP000232122">
    <property type="component" value="Unassembled WGS sequence"/>
</dbReference>
<protein>
    <submittedName>
        <fullName evidence="1">Uncharacterized protein</fullName>
    </submittedName>
</protein>